<keyword evidence="4" id="KW-0067">ATP-binding</keyword>
<dbReference type="EMBL" id="JAPCHY010000005">
    <property type="protein sequence ID" value="MCW4472571.1"/>
    <property type="molecule type" value="Genomic_DNA"/>
</dbReference>
<comment type="caution">
    <text evidence="7">The sequence shown here is derived from an EMBL/GenBank/DDBJ whole genome shotgun (WGS) entry which is preliminary data.</text>
</comment>
<name>A0ABT3JVS0_9XANT</name>
<evidence type="ECO:0000256" key="5">
    <source>
        <dbReference type="ARBA" id="ARBA00034923"/>
    </source>
</evidence>
<evidence type="ECO:0000256" key="3">
    <source>
        <dbReference type="ARBA" id="ARBA00022806"/>
    </source>
</evidence>
<dbReference type="Pfam" id="PF00580">
    <property type="entry name" value="UvrD-helicase"/>
    <property type="match status" value="1"/>
</dbReference>
<sequence>MSSAPSSTAILAAAGSRKTEYIVDSALAVTDGRVLITTYTNENQRQIVRRIEQKAGIMPPHISVVGWYSFLIAHCVKPYQRARVGEPLLINGLNFKGSRSRFARKSESRYFLDGNNDLYRDGVSDFVVTLNGDTNGAVVRRLENIYTHILVDEVQDLVGYDLDVLDMLLASRVRLTLVGDPRQHTLSTNNGPRNKKYRGPGIKDWFAERAGTCELQTRDVSYRCNQAICDFADAIYPNMPRTRSSDVGETGHDGIFYLAPTRVAEYLDEYRGVTVLRDSKRADTLGLAAMNIGVSKGSTFDRVMIFPTQPMVEYLKKRDPTKLKAPERLYVAVTRARFSVAFVVGDLADLGVKTVAGSGW</sequence>
<dbReference type="Proteomes" id="UP001209922">
    <property type="component" value="Unassembled WGS sequence"/>
</dbReference>
<dbReference type="SUPFAM" id="SSF52540">
    <property type="entry name" value="P-loop containing nucleoside triphosphate hydrolases"/>
    <property type="match status" value="1"/>
</dbReference>
<dbReference type="RefSeq" id="WP_265127529.1">
    <property type="nucleotide sequence ID" value="NZ_JAPCHY010000005.1"/>
</dbReference>
<dbReference type="PANTHER" id="PTHR11070">
    <property type="entry name" value="UVRD / RECB / PCRA DNA HELICASE FAMILY MEMBER"/>
    <property type="match status" value="1"/>
</dbReference>
<evidence type="ECO:0000256" key="1">
    <source>
        <dbReference type="ARBA" id="ARBA00022741"/>
    </source>
</evidence>
<evidence type="ECO:0000313" key="8">
    <source>
        <dbReference type="Proteomes" id="UP001209922"/>
    </source>
</evidence>
<proteinExistence type="predicted"/>
<keyword evidence="1" id="KW-0547">Nucleotide-binding</keyword>
<evidence type="ECO:0000259" key="6">
    <source>
        <dbReference type="Pfam" id="PF00580"/>
    </source>
</evidence>
<organism evidence="7 8">
    <name type="scientific">Xanthomonas chitinilytica</name>
    <dbReference type="NCBI Taxonomy" id="2989819"/>
    <lineage>
        <taxon>Bacteria</taxon>
        <taxon>Pseudomonadati</taxon>
        <taxon>Pseudomonadota</taxon>
        <taxon>Gammaproteobacteria</taxon>
        <taxon>Lysobacterales</taxon>
        <taxon>Lysobacteraceae</taxon>
        <taxon>Xanthomonas</taxon>
    </lineage>
</organism>
<keyword evidence="8" id="KW-1185">Reference proteome</keyword>
<evidence type="ECO:0000256" key="4">
    <source>
        <dbReference type="ARBA" id="ARBA00022840"/>
    </source>
</evidence>
<gene>
    <name evidence="7" type="ORF">OK345_08645</name>
</gene>
<keyword evidence="3" id="KW-0347">Helicase</keyword>
<dbReference type="PANTHER" id="PTHR11070:SF2">
    <property type="entry name" value="ATP-DEPENDENT DNA HELICASE SRS2"/>
    <property type="match status" value="1"/>
</dbReference>
<dbReference type="InterPro" id="IPR014016">
    <property type="entry name" value="UvrD-like_ATP-bd"/>
</dbReference>
<feature type="domain" description="UvrD-like helicase ATP-binding" evidence="6">
    <location>
        <begin position="135"/>
        <end position="183"/>
    </location>
</feature>
<dbReference type="Gene3D" id="3.40.50.300">
    <property type="entry name" value="P-loop containing nucleotide triphosphate hydrolases"/>
    <property type="match status" value="1"/>
</dbReference>
<evidence type="ECO:0000256" key="2">
    <source>
        <dbReference type="ARBA" id="ARBA00022801"/>
    </source>
</evidence>
<accession>A0ABT3JVS0</accession>
<keyword evidence="2" id="KW-0378">Hydrolase</keyword>
<reference evidence="7 8" key="1">
    <citation type="submission" date="2022-10" db="EMBL/GenBank/DDBJ databases">
        <title>Xanthomonas sp. H13-6.</title>
        <authorList>
            <person name="Liu X."/>
            <person name="Deng Z."/>
            <person name="Jiang Y."/>
            <person name="Yu T."/>
            <person name="Ai J."/>
        </authorList>
    </citation>
    <scope>NUCLEOTIDE SEQUENCE [LARGE SCALE GENOMIC DNA]</scope>
    <source>
        <strain evidence="7 8">H13-6</strain>
    </source>
</reference>
<evidence type="ECO:0000313" key="7">
    <source>
        <dbReference type="EMBL" id="MCW4472571.1"/>
    </source>
</evidence>
<dbReference type="InterPro" id="IPR000212">
    <property type="entry name" value="DNA_helicase_UvrD/REP"/>
</dbReference>
<protein>
    <recommendedName>
        <fullName evidence="5">DNA 3'-5' helicase II</fullName>
    </recommendedName>
</protein>
<dbReference type="InterPro" id="IPR027417">
    <property type="entry name" value="P-loop_NTPase"/>
</dbReference>